<dbReference type="Proteomes" id="UP000261284">
    <property type="component" value="Unassembled WGS sequence"/>
</dbReference>
<proteinExistence type="predicted"/>
<sequence length="175" mass="21225">MKKMILIAGLMMSGMVYYNTAAAQVSVNVNVNIGNQPVWGPTGYDHVDYYYMPDIDAYYYVPERRFIYYENNRWVRASALPPAYRNYDLYRGYKVVINEREPYLHDNRYKAQYARYRNWNGRQPVIRDSRDQRYYVVKGHPMYNRTVVRNDRNDHNNHWDRDDHDHDHDHGHGRH</sequence>
<feature type="region of interest" description="Disordered" evidence="1">
    <location>
        <begin position="148"/>
        <end position="175"/>
    </location>
</feature>
<name>A0A3E1NEN1_9BACT</name>
<dbReference type="AlphaFoldDB" id="A0A3E1NEN1"/>
<keyword evidence="2" id="KW-0732">Signal</keyword>
<dbReference type="EMBL" id="QTJU01000011">
    <property type="protein sequence ID" value="RFM26228.1"/>
    <property type="molecule type" value="Genomic_DNA"/>
</dbReference>
<evidence type="ECO:0000256" key="1">
    <source>
        <dbReference type="SAM" id="MobiDB-lite"/>
    </source>
</evidence>
<evidence type="ECO:0000313" key="4">
    <source>
        <dbReference type="Proteomes" id="UP000261284"/>
    </source>
</evidence>
<feature type="chain" id="PRO_5017664449" evidence="2">
    <location>
        <begin position="24"/>
        <end position="175"/>
    </location>
</feature>
<accession>A0A3E1NEN1</accession>
<dbReference type="RefSeq" id="WP_116849405.1">
    <property type="nucleotide sequence ID" value="NZ_QTJU01000011.1"/>
</dbReference>
<gene>
    <name evidence="3" type="ORF">DXN05_21285</name>
</gene>
<feature type="signal peptide" evidence="2">
    <location>
        <begin position="1"/>
        <end position="23"/>
    </location>
</feature>
<evidence type="ECO:0000256" key="2">
    <source>
        <dbReference type="SAM" id="SignalP"/>
    </source>
</evidence>
<comment type="caution">
    <text evidence="3">The sequence shown here is derived from an EMBL/GenBank/DDBJ whole genome shotgun (WGS) entry which is preliminary data.</text>
</comment>
<evidence type="ECO:0000313" key="3">
    <source>
        <dbReference type="EMBL" id="RFM26228.1"/>
    </source>
</evidence>
<reference evidence="3 4" key="1">
    <citation type="submission" date="2018-08" db="EMBL/GenBank/DDBJ databases">
        <title>Chitinophagaceae sp. K23C18032701, a novel bacterium isolated from forest soil.</title>
        <authorList>
            <person name="Wang C."/>
        </authorList>
    </citation>
    <scope>NUCLEOTIDE SEQUENCE [LARGE SCALE GENOMIC DNA]</scope>
    <source>
        <strain evidence="3 4">K23C18032701</strain>
    </source>
</reference>
<keyword evidence="4" id="KW-1185">Reference proteome</keyword>
<protein>
    <submittedName>
        <fullName evidence="3">Uncharacterized protein</fullName>
    </submittedName>
</protein>
<dbReference type="OrthoDB" id="799522at2"/>
<organism evidence="3 4">
    <name type="scientific">Deminuibacter soli</name>
    <dbReference type="NCBI Taxonomy" id="2291815"/>
    <lineage>
        <taxon>Bacteria</taxon>
        <taxon>Pseudomonadati</taxon>
        <taxon>Bacteroidota</taxon>
        <taxon>Chitinophagia</taxon>
        <taxon>Chitinophagales</taxon>
        <taxon>Chitinophagaceae</taxon>
        <taxon>Deminuibacter</taxon>
    </lineage>
</organism>